<comment type="caution">
    <text evidence="2">The sequence shown here is derived from an EMBL/GenBank/DDBJ whole genome shotgun (WGS) entry which is preliminary data.</text>
</comment>
<organism evidence="2 3">
    <name type="scientific">Brassica cretica</name>
    <name type="common">Mustard</name>
    <dbReference type="NCBI Taxonomy" id="69181"/>
    <lineage>
        <taxon>Eukaryota</taxon>
        <taxon>Viridiplantae</taxon>
        <taxon>Streptophyta</taxon>
        <taxon>Embryophyta</taxon>
        <taxon>Tracheophyta</taxon>
        <taxon>Spermatophyta</taxon>
        <taxon>Magnoliopsida</taxon>
        <taxon>eudicotyledons</taxon>
        <taxon>Gunneridae</taxon>
        <taxon>Pentapetalae</taxon>
        <taxon>rosids</taxon>
        <taxon>malvids</taxon>
        <taxon>Brassicales</taxon>
        <taxon>Brassicaceae</taxon>
        <taxon>Brassiceae</taxon>
        <taxon>Brassica</taxon>
    </lineage>
</organism>
<evidence type="ECO:0000313" key="2">
    <source>
        <dbReference type="EMBL" id="KAF3554043.1"/>
    </source>
</evidence>
<sequence length="92" mass="11009">MRSEIGDKTRPPPPLAVAYGEEKESRPGERERSREEREREKRRGKEREKREVQQGEREKGERRRRERESRWLGLPVSGSSLQSFASRLMMRD</sequence>
<gene>
    <name evidence="2" type="ORF">F2Q69_00012040</name>
</gene>
<dbReference type="AlphaFoldDB" id="A0A8S9QNQ6"/>
<accession>A0A8S9QNQ6</accession>
<name>A0A8S9QNQ6_BRACR</name>
<proteinExistence type="predicted"/>
<evidence type="ECO:0000256" key="1">
    <source>
        <dbReference type="SAM" id="MobiDB-lite"/>
    </source>
</evidence>
<feature type="compositionally biased region" description="Basic and acidic residues" evidence="1">
    <location>
        <begin position="1"/>
        <end position="10"/>
    </location>
</feature>
<reference evidence="2" key="1">
    <citation type="submission" date="2019-12" db="EMBL/GenBank/DDBJ databases">
        <title>Genome sequencing and annotation of Brassica cretica.</title>
        <authorList>
            <person name="Studholme D.J."/>
            <person name="Sarris P."/>
        </authorList>
    </citation>
    <scope>NUCLEOTIDE SEQUENCE</scope>
    <source>
        <strain evidence="2">PFS-109/04</strain>
        <tissue evidence="2">Leaf</tissue>
    </source>
</reference>
<protein>
    <submittedName>
        <fullName evidence="2">Uncharacterized protein</fullName>
    </submittedName>
</protein>
<feature type="region of interest" description="Disordered" evidence="1">
    <location>
        <begin position="1"/>
        <end position="80"/>
    </location>
</feature>
<feature type="compositionally biased region" description="Basic and acidic residues" evidence="1">
    <location>
        <begin position="20"/>
        <end position="70"/>
    </location>
</feature>
<dbReference type="EMBL" id="QGKX02000996">
    <property type="protein sequence ID" value="KAF3554043.1"/>
    <property type="molecule type" value="Genomic_DNA"/>
</dbReference>
<dbReference type="Proteomes" id="UP000712600">
    <property type="component" value="Unassembled WGS sequence"/>
</dbReference>
<evidence type="ECO:0000313" key="3">
    <source>
        <dbReference type="Proteomes" id="UP000712600"/>
    </source>
</evidence>